<name>A0A4S8LKZ1_DENBC</name>
<keyword evidence="2" id="KW-1133">Transmembrane helix</keyword>
<dbReference type="AlphaFoldDB" id="A0A4S8LKZ1"/>
<dbReference type="Pfam" id="PF05057">
    <property type="entry name" value="DUF676"/>
    <property type="match status" value="1"/>
</dbReference>
<dbReference type="Gene3D" id="3.40.50.1820">
    <property type="entry name" value="alpha/beta hydrolase"/>
    <property type="match status" value="1"/>
</dbReference>
<keyword evidence="2" id="KW-0472">Membrane</keyword>
<dbReference type="Proteomes" id="UP000297245">
    <property type="component" value="Unassembled WGS sequence"/>
</dbReference>
<accession>A0A4S8LKZ1</accession>
<feature type="domain" description="DUF676" evidence="3">
    <location>
        <begin position="2"/>
        <end position="207"/>
    </location>
</feature>
<keyword evidence="5" id="KW-1185">Reference proteome</keyword>
<evidence type="ECO:0000313" key="4">
    <source>
        <dbReference type="EMBL" id="THU89916.1"/>
    </source>
</evidence>
<dbReference type="EMBL" id="ML179352">
    <property type="protein sequence ID" value="THU89916.1"/>
    <property type="molecule type" value="Genomic_DNA"/>
</dbReference>
<comment type="similarity">
    <text evidence="1">Belongs to the putative lipase ROG1 family.</text>
</comment>
<dbReference type="InterPro" id="IPR007751">
    <property type="entry name" value="DUF676_lipase-like"/>
</dbReference>
<dbReference type="PANTHER" id="PTHR12482:SF62">
    <property type="entry name" value="LIPASE ROG1-RELATED"/>
    <property type="match status" value="1"/>
</dbReference>
<evidence type="ECO:0000313" key="5">
    <source>
        <dbReference type="Proteomes" id="UP000297245"/>
    </source>
</evidence>
<evidence type="ECO:0000256" key="1">
    <source>
        <dbReference type="ARBA" id="ARBA00007920"/>
    </source>
</evidence>
<proteinExistence type="inferred from homology"/>
<keyword evidence="2" id="KW-0812">Transmembrane</keyword>
<dbReference type="PANTHER" id="PTHR12482">
    <property type="entry name" value="LIPASE ROG1-RELATED-RELATED"/>
    <property type="match status" value="1"/>
</dbReference>
<organism evidence="4 5">
    <name type="scientific">Dendrothele bispora (strain CBS 962.96)</name>
    <dbReference type="NCBI Taxonomy" id="1314807"/>
    <lineage>
        <taxon>Eukaryota</taxon>
        <taxon>Fungi</taxon>
        <taxon>Dikarya</taxon>
        <taxon>Basidiomycota</taxon>
        <taxon>Agaricomycotina</taxon>
        <taxon>Agaricomycetes</taxon>
        <taxon>Agaricomycetidae</taxon>
        <taxon>Agaricales</taxon>
        <taxon>Agaricales incertae sedis</taxon>
        <taxon>Dendrothele</taxon>
    </lineage>
</organism>
<evidence type="ECO:0000256" key="2">
    <source>
        <dbReference type="SAM" id="Phobius"/>
    </source>
</evidence>
<reference evidence="4 5" key="1">
    <citation type="journal article" date="2019" name="Nat. Ecol. Evol.">
        <title>Megaphylogeny resolves global patterns of mushroom evolution.</title>
        <authorList>
            <person name="Varga T."/>
            <person name="Krizsan K."/>
            <person name="Foldi C."/>
            <person name="Dima B."/>
            <person name="Sanchez-Garcia M."/>
            <person name="Sanchez-Ramirez S."/>
            <person name="Szollosi G.J."/>
            <person name="Szarkandi J.G."/>
            <person name="Papp V."/>
            <person name="Albert L."/>
            <person name="Andreopoulos W."/>
            <person name="Angelini C."/>
            <person name="Antonin V."/>
            <person name="Barry K.W."/>
            <person name="Bougher N.L."/>
            <person name="Buchanan P."/>
            <person name="Buyck B."/>
            <person name="Bense V."/>
            <person name="Catcheside P."/>
            <person name="Chovatia M."/>
            <person name="Cooper J."/>
            <person name="Damon W."/>
            <person name="Desjardin D."/>
            <person name="Finy P."/>
            <person name="Geml J."/>
            <person name="Haridas S."/>
            <person name="Hughes K."/>
            <person name="Justo A."/>
            <person name="Karasinski D."/>
            <person name="Kautmanova I."/>
            <person name="Kiss B."/>
            <person name="Kocsube S."/>
            <person name="Kotiranta H."/>
            <person name="LaButti K.M."/>
            <person name="Lechner B.E."/>
            <person name="Liimatainen K."/>
            <person name="Lipzen A."/>
            <person name="Lukacs Z."/>
            <person name="Mihaltcheva S."/>
            <person name="Morgado L.N."/>
            <person name="Niskanen T."/>
            <person name="Noordeloos M.E."/>
            <person name="Ohm R.A."/>
            <person name="Ortiz-Santana B."/>
            <person name="Ovrebo C."/>
            <person name="Racz N."/>
            <person name="Riley R."/>
            <person name="Savchenko A."/>
            <person name="Shiryaev A."/>
            <person name="Soop K."/>
            <person name="Spirin V."/>
            <person name="Szebenyi C."/>
            <person name="Tomsovsky M."/>
            <person name="Tulloss R.E."/>
            <person name="Uehling J."/>
            <person name="Grigoriev I.V."/>
            <person name="Vagvolgyi C."/>
            <person name="Papp T."/>
            <person name="Martin F.M."/>
            <person name="Miettinen O."/>
            <person name="Hibbett D.S."/>
            <person name="Nagy L.G."/>
        </authorList>
    </citation>
    <scope>NUCLEOTIDE SEQUENCE [LARGE SCALE GENOMIC DNA]</scope>
    <source>
        <strain evidence="4 5">CBS 962.96</strain>
    </source>
</reference>
<evidence type="ECO:0000259" key="3">
    <source>
        <dbReference type="Pfam" id="PF05057"/>
    </source>
</evidence>
<feature type="transmembrane region" description="Helical" evidence="2">
    <location>
        <begin position="275"/>
        <end position="298"/>
    </location>
</feature>
<dbReference type="InterPro" id="IPR044294">
    <property type="entry name" value="Lipase-like"/>
</dbReference>
<dbReference type="InterPro" id="IPR029058">
    <property type="entry name" value="AB_hydrolase_fold"/>
</dbReference>
<dbReference type="OrthoDB" id="273452at2759"/>
<protein>
    <submittedName>
        <fullName evidence="4">DUF676-domain-containing protein</fullName>
    </submittedName>
</protein>
<sequence length="413" mass="47099">MQVHLHVLLHGLWGNTKHFESAARVFNAKHGTRDDESQNRVQLLIVEANEGTKTYDGIEWGAERAAKEIMEAARRIEEKDHHTIDKFSITGYSLGGLYARYVIAILHASDFFANVQPMNFVTIATPHIGIPRTDRSLFSRLAKVVGSHLLGNTGQQLYGIDNWAGTGRAWLEVASDRSCVFWNALNAFHRIDIYANAINDRTVPYVSGAFEFEDPFTKVNIEKAEVEFEAGYEPILKSWCESKVPRKLSLSQRFQAWKPLPYLGPFRQWNFPYNLILMVMLPMILSVLLFLLPMTFLLNTRASRSRVLTLQKLMNEEETYSTRMKLLTQVEQAAGNVVGHTEPAQATSDKGLSLSQRQMIKNLNQLSNLHKHLVWIHPVRNSHAIIICREESQFPDHSLGEGVLRHWVDHFAL</sequence>
<dbReference type="SUPFAM" id="SSF53474">
    <property type="entry name" value="alpha/beta-Hydrolases"/>
    <property type="match status" value="1"/>
</dbReference>
<gene>
    <name evidence="4" type="ORF">K435DRAFT_802374</name>
</gene>